<name>A0ABW7YWJ2_9ACTN</name>
<evidence type="ECO:0000313" key="1">
    <source>
        <dbReference type="EMBL" id="MFI6500307.1"/>
    </source>
</evidence>
<evidence type="ECO:0008006" key="3">
    <source>
        <dbReference type="Google" id="ProtNLM"/>
    </source>
</evidence>
<comment type="caution">
    <text evidence="1">The sequence shown here is derived from an EMBL/GenBank/DDBJ whole genome shotgun (WGS) entry which is preliminary data.</text>
</comment>
<dbReference type="EMBL" id="JBITGY010000006">
    <property type="protein sequence ID" value="MFI6500307.1"/>
    <property type="molecule type" value="Genomic_DNA"/>
</dbReference>
<reference evidence="1 2" key="1">
    <citation type="submission" date="2024-10" db="EMBL/GenBank/DDBJ databases">
        <title>The Natural Products Discovery Center: Release of the First 8490 Sequenced Strains for Exploring Actinobacteria Biosynthetic Diversity.</title>
        <authorList>
            <person name="Kalkreuter E."/>
            <person name="Kautsar S.A."/>
            <person name="Yang D."/>
            <person name="Bader C.D."/>
            <person name="Teijaro C.N."/>
            <person name="Fluegel L."/>
            <person name="Davis C.M."/>
            <person name="Simpson J.R."/>
            <person name="Lauterbach L."/>
            <person name="Steele A.D."/>
            <person name="Gui C."/>
            <person name="Meng S."/>
            <person name="Li G."/>
            <person name="Viehrig K."/>
            <person name="Ye F."/>
            <person name="Su P."/>
            <person name="Kiefer A.F."/>
            <person name="Nichols A."/>
            <person name="Cepeda A.J."/>
            <person name="Yan W."/>
            <person name="Fan B."/>
            <person name="Jiang Y."/>
            <person name="Adhikari A."/>
            <person name="Zheng C.-J."/>
            <person name="Schuster L."/>
            <person name="Cowan T.M."/>
            <person name="Smanski M.J."/>
            <person name="Chevrette M.G."/>
            <person name="De Carvalho L.P.S."/>
            <person name="Shen B."/>
        </authorList>
    </citation>
    <scope>NUCLEOTIDE SEQUENCE [LARGE SCALE GENOMIC DNA]</scope>
    <source>
        <strain evidence="1 2">NPDC050545</strain>
    </source>
</reference>
<gene>
    <name evidence="1" type="ORF">ACIBG2_23190</name>
</gene>
<protein>
    <recommendedName>
        <fullName evidence="3">TetR/AcrR family transcriptional regulator</fullName>
    </recommendedName>
</protein>
<dbReference type="RefSeq" id="WP_397084126.1">
    <property type="nucleotide sequence ID" value="NZ_JBITGY010000006.1"/>
</dbReference>
<sequence length="171" mass="18856">MPHPTSSELAHAARSPHRHDLGGCNYRQAHWHFGFKEGLIAEVVDQAFTEAERAYWRGLAEAGELSFDVLMDAHLSIINARCGRIVATTLPEVMQSNGPVREAFVRGYERNLGHWVGWIRELTADPAPERLAGALFGSVLGLNVMRMFDERIDVEGGLIALGELLLRGAAV</sequence>
<organism evidence="1 2">
    <name type="scientific">Nonomuraea typhae</name>
    <dbReference type="NCBI Taxonomy" id="2603600"/>
    <lineage>
        <taxon>Bacteria</taxon>
        <taxon>Bacillati</taxon>
        <taxon>Actinomycetota</taxon>
        <taxon>Actinomycetes</taxon>
        <taxon>Streptosporangiales</taxon>
        <taxon>Streptosporangiaceae</taxon>
        <taxon>Nonomuraea</taxon>
    </lineage>
</organism>
<dbReference type="Gene3D" id="1.10.357.10">
    <property type="entry name" value="Tetracycline Repressor, domain 2"/>
    <property type="match status" value="1"/>
</dbReference>
<proteinExistence type="predicted"/>
<dbReference type="Proteomes" id="UP001612741">
    <property type="component" value="Unassembled WGS sequence"/>
</dbReference>
<dbReference type="SUPFAM" id="SSF48498">
    <property type="entry name" value="Tetracyclin repressor-like, C-terminal domain"/>
    <property type="match status" value="1"/>
</dbReference>
<keyword evidence="2" id="KW-1185">Reference proteome</keyword>
<evidence type="ECO:0000313" key="2">
    <source>
        <dbReference type="Proteomes" id="UP001612741"/>
    </source>
</evidence>
<accession>A0ABW7YWJ2</accession>
<dbReference type="InterPro" id="IPR036271">
    <property type="entry name" value="Tet_transcr_reg_TetR-rel_C_sf"/>
</dbReference>